<dbReference type="InterPro" id="IPR050057">
    <property type="entry name" value="Prokaryotic/Mito_RF"/>
</dbReference>
<dbReference type="InterPro" id="IPR004373">
    <property type="entry name" value="RF-1"/>
</dbReference>
<dbReference type="FunFam" id="3.30.70.1660:FF:000004">
    <property type="entry name" value="Peptide chain release factor 1"/>
    <property type="match status" value="1"/>
</dbReference>
<protein>
    <recommendedName>
        <fullName evidence="7 8">Peptide chain release factor 1</fullName>
        <shortName evidence="7">RF-1</shortName>
    </recommendedName>
</protein>
<dbReference type="InterPro" id="IPR000352">
    <property type="entry name" value="Pep_chain_release_fac_I"/>
</dbReference>
<gene>
    <name evidence="7" type="primary">prfA</name>
    <name evidence="11" type="ORF">ISF6_0347</name>
</gene>
<dbReference type="Gene3D" id="3.30.70.1660">
    <property type="match status" value="1"/>
</dbReference>
<dbReference type="SMART" id="SM00937">
    <property type="entry name" value="PCRF"/>
    <property type="match status" value="1"/>
</dbReference>
<feature type="region of interest" description="Disordered" evidence="9">
    <location>
        <begin position="285"/>
        <end position="309"/>
    </location>
</feature>
<dbReference type="InterPro" id="IPR005139">
    <property type="entry name" value="PCRF"/>
</dbReference>
<keyword evidence="12" id="KW-1185">Reference proteome</keyword>
<feature type="domain" description="Prokaryotic-type class I peptide chain release factors" evidence="10">
    <location>
        <begin position="232"/>
        <end position="248"/>
    </location>
</feature>
<evidence type="ECO:0000256" key="2">
    <source>
        <dbReference type="ARBA" id="ARBA00004496"/>
    </source>
</evidence>
<evidence type="ECO:0000256" key="8">
    <source>
        <dbReference type="NCBIfam" id="TIGR00019"/>
    </source>
</evidence>
<dbReference type="RefSeq" id="WP_054018959.1">
    <property type="nucleotide sequence ID" value="NZ_BBYR01000011.1"/>
</dbReference>
<dbReference type="NCBIfam" id="TIGR00019">
    <property type="entry name" value="prfA"/>
    <property type="match status" value="1"/>
</dbReference>
<evidence type="ECO:0000256" key="6">
    <source>
        <dbReference type="ARBA" id="ARBA00022917"/>
    </source>
</evidence>
<evidence type="ECO:0000256" key="9">
    <source>
        <dbReference type="SAM" id="MobiDB-lite"/>
    </source>
</evidence>
<keyword evidence="6 7" id="KW-0648">Protein biosynthesis</keyword>
<proteinExistence type="inferred from homology"/>
<reference evidence="12" key="1">
    <citation type="submission" date="2015-07" db="EMBL/GenBank/DDBJ databases">
        <title>Discovery of a poly(ethylene terephthalate assimilation.</title>
        <authorList>
            <person name="Yoshida S."/>
            <person name="Hiraga K."/>
            <person name="Takehana T."/>
            <person name="Taniguchi I."/>
            <person name="Yamaji H."/>
            <person name="Maeda Y."/>
            <person name="Toyohara K."/>
            <person name="Miyamoto K."/>
            <person name="Kimura Y."/>
            <person name="Oda K."/>
        </authorList>
    </citation>
    <scope>NUCLEOTIDE SEQUENCE [LARGE SCALE GENOMIC DNA]</scope>
    <source>
        <strain evidence="12">NBRC 110686 / TISTR 2288 / 201-F6</strain>
    </source>
</reference>
<dbReference type="HAMAP" id="MF_00093">
    <property type="entry name" value="Rel_fac_1"/>
    <property type="match status" value="1"/>
</dbReference>
<dbReference type="EMBL" id="BBYR01000011">
    <property type="protein sequence ID" value="GAP34864.1"/>
    <property type="molecule type" value="Genomic_DNA"/>
</dbReference>
<feature type="compositionally biased region" description="Basic and acidic residues" evidence="9">
    <location>
        <begin position="285"/>
        <end position="297"/>
    </location>
</feature>
<evidence type="ECO:0000256" key="5">
    <source>
        <dbReference type="ARBA" id="ARBA00022490"/>
    </source>
</evidence>
<dbReference type="PANTHER" id="PTHR43804">
    <property type="entry name" value="LD18447P"/>
    <property type="match status" value="1"/>
</dbReference>
<evidence type="ECO:0000313" key="12">
    <source>
        <dbReference type="Proteomes" id="UP000037660"/>
    </source>
</evidence>
<comment type="caution">
    <text evidence="11">The sequence shown here is derived from an EMBL/GenBank/DDBJ whole genome shotgun (WGS) entry which is preliminary data.</text>
</comment>
<dbReference type="PROSITE" id="PS00745">
    <property type="entry name" value="RF_PROK_I"/>
    <property type="match status" value="1"/>
</dbReference>
<evidence type="ECO:0000256" key="1">
    <source>
        <dbReference type="ARBA" id="ARBA00002986"/>
    </source>
</evidence>
<dbReference type="NCBIfam" id="NF001859">
    <property type="entry name" value="PRK00591.1"/>
    <property type="match status" value="1"/>
</dbReference>
<dbReference type="FunFam" id="3.30.70.1660:FF:000002">
    <property type="entry name" value="Peptide chain release factor 1"/>
    <property type="match status" value="1"/>
</dbReference>
<evidence type="ECO:0000256" key="7">
    <source>
        <dbReference type="HAMAP-Rule" id="MF_00093"/>
    </source>
</evidence>
<dbReference type="Gene3D" id="3.30.160.20">
    <property type="match status" value="1"/>
</dbReference>
<evidence type="ECO:0000256" key="3">
    <source>
        <dbReference type="ARBA" id="ARBA00010835"/>
    </source>
</evidence>
<dbReference type="FunFam" id="3.30.160.20:FF:000004">
    <property type="entry name" value="Peptide chain release factor 1"/>
    <property type="match status" value="1"/>
</dbReference>
<dbReference type="Gene3D" id="6.10.140.1950">
    <property type="match status" value="1"/>
</dbReference>
<accession>A0A0K8NX51</accession>
<dbReference type="Proteomes" id="UP000037660">
    <property type="component" value="Unassembled WGS sequence"/>
</dbReference>
<comment type="subcellular location">
    <subcellularLocation>
        <location evidence="2 7">Cytoplasm</location>
    </subcellularLocation>
</comment>
<dbReference type="InterPro" id="IPR045853">
    <property type="entry name" value="Pep_chain_release_fac_I_sf"/>
</dbReference>
<dbReference type="STRING" id="1547922.ISF6_0347"/>
<keyword evidence="5 7" id="KW-0963">Cytoplasm</keyword>
<dbReference type="Pfam" id="PF00472">
    <property type="entry name" value="RF-1"/>
    <property type="match status" value="1"/>
</dbReference>
<comment type="similarity">
    <text evidence="3 7">Belongs to the prokaryotic/mitochondrial release factor family.</text>
</comment>
<comment type="function">
    <text evidence="1 7">Peptide chain release factor 1 directs the termination of translation in response to the peptide chain termination codons UAG and UAA.</text>
</comment>
<evidence type="ECO:0000259" key="10">
    <source>
        <dbReference type="PROSITE" id="PS00745"/>
    </source>
</evidence>
<dbReference type="AlphaFoldDB" id="A0A0K8NX51"/>
<name>A0A0K8NX51_PISS1</name>
<dbReference type="GO" id="GO:0005829">
    <property type="term" value="C:cytosol"/>
    <property type="evidence" value="ECO:0007669"/>
    <property type="project" value="UniProtKB-ARBA"/>
</dbReference>
<dbReference type="PANTHER" id="PTHR43804:SF7">
    <property type="entry name" value="LD18447P"/>
    <property type="match status" value="1"/>
</dbReference>
<evidence type="ECO:0000256" key="4">
    <source>
        <dbReference type="ARBA" id="ARBA00022481"/>
    </source>
</evidence>
<feature type="modified residue" description="N5-methylglutamine" evidence="7">
    <location>
        <position position="239"/>
    </location>
</feature>
<dbReference type="SUPFAM" id="SSF75620">
    <property type="entry name" value="Release factor"/>
    <property type="match status" value="1"/>
</dbReference>
<evidence type="ECO:0000313" key="11">
    <source>
        <dbReference type="EMBL" id="GAP34864.1"/>
    </source>
</evidence>
<reference evidence="11 12" key="2">
    <citation type="journal article" date="2016" name="Science">
        <title>A bacterium that degrades and assimilates poly(ethylene terephthalate).</title>
        <authorList>
            <person name="Yoshida S."/>
            <person name="Hiraga K."/>
            <person name="Takehana T."/>
            <person name="Taniguchi I."/>
            <person name="Yamaji H."/>
            <person name="Maeda Y."/>
            <person name="Toyohara K."/>
            <person name="Miyamoto K."/>
            <person name="Kimura Y."/>
            <person name="Oda K."/>
        </authorList>
    </citation>
    <scope>NUCLEOTIDE SEQUENCE [LARGE SCALE GENOMIC DNA]</scope>
    <source>
        <strain evidence="12">NBRC 110686 / TISTR 2288 / 201-F6</strain>
    </source>
</reference>
<dbReference type="Pfam" id="PF03462">
    <property type="entry name" value="PCRF"/>
    <property type="match status" value="1"/>
</dbReference>
<keyword evidence="4 7" id="KW-0488">Methylation</keyword>
<dbReference type="GO" id="GO:0016149">
    <property type="term" value="F:translation release factor activity, codon specific"/>
    <property type="evidence" value="ECO:0007669"/>
    <property type="project" value="UniProtKB-UniRule"/>
</dbReference>
<sequence>MKDSLRPRFERLALRLRELDAILADPAVAADGRRWRTLTREHAEVDAVVALYRRHQARQQELVDARALLADAGDDAELAGLAREEIAATEAELPRLETALQAALLPRDPDDDRNVFLEIRAGTGGDESALFAAELLRMYLRHAERRGWRTEVLSENPSDLGGCKEVVLRIEGDGVHARLQFESGGHRVQRVPVTESQGRIHTSACTVAVLPEPDEATEIQLNPAELRIDTFRASGAGGQHVNKTDSAIRITHLPTGLVAECQDDRSQHRNKARAMAVLAARLKDKDRSERAAREASTRRSLIGSGDRSDRIRTYNFPQGRVTDHRINLTLYRLQGVLDGDLDELTEALRAARVAEQLAQLEGGDAS</sequence>
<dbReference type="OrthoDB" id="9806673at2"/>
<organism evidence="11 12">
    <name type="scientific">Piscinibacter sakaiensis</name>
    <name type="common">Ideonella sakaiensis</name>
    <dbReference type="NCBI Taxonomy" id="1547922"/>
    <lineage>
        <taxon>Bacteria</taxon>
        <taxon>Pseudomonadati</taxon>
        <taxon>Pseudomonadota</taxon>
        <taxon>Betaproteobacteria</taxon>
        <taxon>Burkholderiales</taxon>
        <taxon>Sphaerotilaceae</taxon>
        <taxon>Piscinibacter</taxon>
    </lineage>
</organism>
<comment type="PTM">
    <text evidence="7">Methylated by PrmC. Methylation increases the termination efficiency of RF1.</text>
</comment>